<feature type="transmembrane region" description="Helical" evidence="1">
    <location>
        <begin position="186"/>
        <end position="202"/>
    </location>
</feature>
<feature type="transmembrane region" description="Helical" evidence="1">
    <location>
        <begin position="214"/>
        <end position="231"/>
    </location>
</feature>
<feature type="transmembrane region" description="Helical" evidence="1">
    <location>
        <begin position="12"/>
        <end position="29"/>
    </location>
</feature>
<feature type="transmembrane region" description="Helical" evidence="1">
    <location>
        <begin position="164"/>
        <end position="180"/>
    </location>
</feature>
<evidence type="ECO:0008006" key="4">
    <source>
        <dbReference type="Google" id="ProtNLM"/>
    </source>
</evidence>
<evidence type="ECO:0000313" key="2">
    <source>
        <dbReference type="EMBL" id="GCA95702.1"/>
    </source>
</evidence>
<dbReference type="RefSeq" id="WP_147073619.1">
    <property type="nucleotide sequence ID" value="NZ_BHVU01000441.1"/>
</dbReference>
<accession>A0A510PPA8</accession>
<dbReference type="Proteomes" id="UP000321223">
    <property type="component" value="Unassembled WGS sequence"/>
</dbReference>
<feature type="transmembrane region" description="Helical" evidence="1">
    <location>
        <begin position="501"/>
        <end position="519"/>
    </location>
</feature>
<feature type="transmembrane region" description="Helical" evidence="1">
    <location>
        <begin position="431"/>
        <end position="452"/>
    </location>
</feature>
<dbReference type="AlphaFoldDB" id="A0A510PPA8"/>
<organism evidence="2 3">
    <name type="scientific">Microcystis aeruginosa 11-30S32</name>
    <dbReference type="NCBI Taxonomy" id="2358142"/>
    <lineage>
        <taxon>Bacteria</taxon>
        <taxon>Bacillati</taxon>
        <taxon>Cyanobacteriota</taxon>
        <taxon>Cyanophyceae</taxon>
        <taxon>Oscillatoriophycideae</taxon>
        <taxon>Chroococcales</taxon>
        <taxon>Microcystaceae</taxon>
        <taxon>Microcystis</taxon>
    </lineage>
</organism>
<protein>
    <recommendedName>
        <fullName evidence="4">Glycosyltransferase RgtA/B/C/D-like domain-containing protein</fullName>
    </recommendedName>
</protein>
<feature type="transmembrane region" description="Helical" evidence="1">
    <location>
        <begin position="112"/>
        <end position="132"/>
    </location>
</feature>
<feature type="transmembrane region" description="Helical" evidence="1">
    <location>
        <begin position="138"/>
        <end position="157"/>
    </location>
</feature>
<keyword evidence="1" id="KW-0472">Membrane</keyword>
<reference evidence="2 3" key="1">
    <citation type="journal article" date="2019" name="Appl. Environ. Microbiol.">
        <title>Co-occurrence of broad and narrow host-range viruses infecting the toxic bloom-forming cyanobacterium Microcystis aeruginosa.</title>
        <authorList>
            <person name="Morimoto D."/>
            <person name="Tominaga K."/>
            <person name="Nishimura Y."/>
            <person name="Yoshida N."/>
            <person name="Kimura S."/>
            <person name="Sako Y."/>
            <person name="Yoshida T."/>
        </authorList>
    </citation>
    <scope>NUCLEOTIDE SEQUENCE [LARGE SCALE GENOMIC DNA]</scope>
    <source>
        <strain evidence="2 3">11-30S32</strain>
    </source>
</reference>
<proteinExistence type="predicted"/>
<name>A0A510PPA8_MICAE</name>
<comment type="caution">
    <text evidence="2">The sequence shown here is derived from an EMBL/GenBank/DDBJ whole genome shotgun (WGS) entry which is preliminary data.</text>
</comment>
<evidence type="ECO:0000256" key="1">
    <source>
        <dbReference type="SAM" id="Phobius"/>
    </source>
</evidence>
<keyword evidence="1" id="KW-1133">Transmembrane helix</keyword>
<sequence>MNKLSRRTQIFNFLIGLGFVLIIIIKFYLTRKYEIVAIGSDPESYLARAAFNIWSDSDKVGIGALGHPPGYSIFVWLVNLSGIPLRIFHEIFYILSTGFLVYCLRFLKIPKLICLGVFGVMVFYPLTFRFFNDARSESSVISLFNFLVGVTILLLISRKRSSKLVYSCLSGLILGMIAITRPEREVFYLYFLGFGLITWITGYRISRNQKIEKIVYYCLIPFLLFCLVNFSCTVLNKVNFGVSGVSLFDSPSYKGMYTKLMKIDVGTPQRYITFTQAQLAAAYEVSPTLKKMKPFLPKEEMMQSYNTWLLIYAAREVSSDRKSQSVYQVFTEVNKELEKAFQEKTLPSKPLLLGYLDPNIGVWLPHVKSSFIKVVNWFIFPPMSEVENIIAKDDPKASVALFNATANRRAALINNHNPNSKIFTKVKILNYLVYVLNVLGIISFVILLIYSCVYQAKSLFLSTYIIIVFLILLTQIARLLLYSLLDASAWEIPMRYLFPSMPLFSGLSLLNIFVVFNLLSKKILKMKN</sequence>
<keyword evidence="1" id="KW-0812">Transmembrane</keyword>
<feature type="transmembrane region" description="Helical" evidence="1">
    <location>
        <begin position="459"/>
        <end position="481"/>
    </location>
</feature>
<feature type="transmembrane region" description="Helical" evidence="1">
    <location>
        <begin position="87"/>
        <end position="105"/>
    </location>
</feature>
<dbReference type="EMBL" id="BHVU01000441">
    <property type="protein sequence ID" value="GCA95702.1"/>
    <property type="molecule type" value="Genomic_DNA"/>
</dbReference>
<gene>
    <name evidence="2" type="ORF">MAE30S32_43540</name>
</gene>
<evidence type="ECO:0000313" key="3">
    <source>
        <dbReference type="Proteomes" id="UP000321223"/>
    </source>
</evidence>